<keyword evidence="2" id="KW-1185">Reference proteome</keyword>
<gene>
    <name evidence="1" type="ORF">LKD36_02270</name>
</gene>
<dbReference type="RefSeq" id="WP_118492216.1">
    <property type="nucleotide sequence ID" value="NZ_JAJEPS010000001.1"/>
</dbReference>
<evidence type="ECO:0000313" key="1">
    <source>
        <dbReference type="EMBL" id="MCC2125000.1"/>
    </source>
</evidence>
<dbReference type="Proteomes" id="UP001198220">
    <property type="component" value="Unassembled WGS sequence"/>
</dbReference>
<accession>A0AAE3DAE0</accession>
<comment type="caution">
    <text evidence="1">The sequence shown here is derived from an EMBL/GenBank/DDBJ whole genome shotgun (WGS) entry which is preliminary data.</text>
</comment>
<name>A0AAE3DAE0_9FIRM</name>
<organism evidence="1 2">
    <name type="scientific">Hominiventricola filiformis</name>
    <dbReference type="NCBI Taxonomy" id="2885352"/>
    <lineage>
        <taxon>Bacteria</taxon>
        <taxon>Bacillati</taxon>
        <taxon>Bacillota</taxon>
        <taxon>Clostridia</taxon>
        <taxon>Lachnospirales</taxon>
        <taxon>Lachnospiraceae</taxon>
        <taxon>Hominiventricola</taxon>
    </lineage>
</organism>
<evidence type="ECO:0008006" key="3">
    <source>
        <dbReference type="Google" id="ProtNLM"/>
    </source>
</evidence>
<dbReference type="AlphaFoldDB" id="A0AAE3DAE0"/>
<protein>
    <recommendedName>
        <fullName evidence="3">DUF2786 domain-containing protein</fullName>
    </recommendedName>
</protein>
<dbReference type="EMBL" id="JAJEPS010000001">
    <property type="protein sequence ID" value="MCC2125000.1"/>
    <property type="molecule type" value="Genomic_DNA"/>
</dbReference>
<proteinExistence type="predicted"/>
<evidence type="ECO:0000313" key="2">
    <source>
        <dbReference type="Proteomes" id="UP001198220"/>
    </source>
</evidence>
<reference evidence="1 2" key="1">
    <citation type="submission" date="2021-10" db="EMBL/GenBank/DDBJ databases">
        <title>Anaerobic single-cell dispensing facilitates the cultivation of human gut bacteria.</title>
        <authorList>
            <person name="Afrizal A."/>
        </authorList>
    </citation>
    <scope>NUCLEOTIDE SEQUENCE [LARGE SCALE GENOMIC DNA]</scope>
    <source>
        <strain evidence="1 2">CLA-AA-H276</strain>
    </source>
</reference>
<sequence length="190" mass="22483">MDQIQRDKIAAKLKKIKALAERGVGGEKETAMRMYEDLKARYELEDEEIMLDAVTLHWFGYADELEERVLRWIFYKVTGDASYHIYTGKYSRRKKRGCDCTEIEAAEITLLYNFYKEELKRELEAFLVAFRCGNDLYPDETARCYKENDVEAPERTDEEKRMLKKAAWYSNFMDKRKPPTALIGEPEEED</sequence>